<name>A0A8S1GQY8_9PELO</name>
<dbReference type="Proteomes" id="UP000835052">
    <property type="component" value="Unassembled WGS sequence"/>
</dbReference>
<evidence type="ECO:0000313" key="2">
    <source>
        <dbReference type="Proteomes" id="UP000835052"/>
    </source>
</evidence>
<dbReference type="EMBL" id="CAJGYM010000002">
    <property type="protein sequence ID" value="CAD6185371.1"/>
    <property type="molecule type" value="Genomic_DNA"/>
</dbReference>
<keyword evidence="2" id="KW-1185">Reference proteome</keyword>
<organism evidence="1 2">
    <name type="scientific">Caenorhabditis auriculariae</name>
    <dbReference type="NCBI Taxonomy" id="2777116"/>
    <lineage>
        <taxon>Eukaryota</taxon>
        <taxon>Metazoa</taxon>
        <taxon>Ecdysozoa</taxon>
        <taxon>Nematoda</taxon>
        <taxon>Chromadorea</taxon>
        <taxon>Rhabditida</taxon>
        <taxon>Rhabditina</taxon>
        <taxon>Rhabditomorpha</taxon>
        <taxon>Rhabditoidea</taxon>
        <taxon>Rhabditidae</taxon>
        <taxon>Peloderinae</taxon>
        <taxon>Caenorhabditis</taxon>
    </lineage>
</organism>
<sequence length="352" mass="39146">MTEVTTRCHLAASSAQKSFESTVLPTCFTLSAFCPTEYFQFYLLQLSDKQLNDTPSNYGYYADSRMKAIGEYFSDLMGCGPDGWCAFKCCPPTQRSAKRYSLSSYVRPLGQSRTNGVVSSRNPVMTPTMAPPSKRVCAKACMPGCNSRCLQRYNQIVASFMNSLTAIDVMGHPVNEQSEVRLAPPKQTECRDECMPYCSTECLSAYSQMASFSPPKVCQSVCMPYCLEECVHAPPLMTPCVFTGACHCPPGYVQCSEITCCMKYKAMAIWYKNRFTSMSFSDDDQTEKGTTRGGNETTVYMNALRSMGDADDLKTPKRQLPENSTIVFYPEQGKAEILLNDGSVLVEHMSQK</sequence>
<dbReference type="AlphaFoldDB" id="A0A8S1GQY8"/>
<evidence type="ECO:0000313" key="1">
    <source>
        <dbReference type="EMBL" id="CAD6185371.1"/>
    </source>
</evidence>
<protein>
    <submittedName>
        <fullName evidence="1">Uncharacterized protein</fullName>
    </submittedName>
</protein>
<proteinExistence type="predicted"/>
<dbReference type="OrthoDB" id="5798777at2759"/>
<comment type="caution">
    <text evidence="1">The sequence shown here is derived from an EMBL/GenBank/DDBJ whole genome shotgun (WGS) entry which is preliminary data.</text>
</comment>
<gene>
    <name evidence="1" type="ORF">CAUJ_LOCUS1290</name>
</gene>
<accession>A0A8S1GQY8</accession>
<reference evidence="1" key="1">
    <citation type="submission" date="2020-10" db="EMBL/GenBank/DDBJ databases">
        <authorList>
            <person name="Kikuchi T."/>
        </authorList>
    </citation>
    <scope>NUCLEOTIDE SEQUENCE</scope>
    <source>
        <strain evidence="1">NKZ352</strain>
    </source>
</reference>